<feature type="domain" description="AMP-dependent synthetase/ligase" evidence="3">
    <location>
        <begin position="27"/>
        <end position="393"/>
    </location>
</feature>
<feature type="domain" description="AMP-binding enzyme C-terminal" evidence="4">
    <location>
        <begin position="444"/>
        <end position="519"/>
    </location>
</feature>
<dbReference type="InterPro" id="IPR045851">
    <property type="entry name" value="AMP-bd_C_sf"/>
</dbReference>
<sequence>MGNYDDVFNDGSIATIPAIVDRAVALFGASEGVVDGDTRLTFAELAQQVDVAAQGFIAAGLEPGDRVCIWAPNGLRWLLAALGAYRAGAVLVPLNTRFKGPEAAYVLRTAGVRMLFTVTDFLDTNYPALLTGADAVDSLETVVVISGDVPAGCVSWADFIAAGSSVPHAAVVARSAAVKPDDTSDIMFTSGTTGRPKGAMLSHGATVKGFNAWATVVGLRHGDRYLIVNPFFHAFGLKAGIVASLVKGATIVPQAVFDVPQVMRRVVDERISMLPGPPSIYQTILDHPQLASFDLSSLRLAVTGAATVPVELIRRMREELKFETVVTGYGLTETTGIVTMCRHDDPIETIANTAGRAIPDVEVRLVDEDGNDVAVGEAGEVWVRGYNVMLGYFGNPEATAETVNADGWLATGDVAVQDAEGNVRITDRKKDMFIMGGFNAYPAEIENALLGYPGVSQVAVVGVPDRRMGEVGMAFIIAKPGASIIAEDVIAWCRANMANYKVPRYVQTVDALPMNASGKVLKFELRSRGAALVE</sequence>
<accession>A0A6J6NJW5</accession>
<dbReference type="InterPro" id="IPR042099">
    <property type="entry name" value="ANL_N_sf"/>
</dbReference>
<organism evidence="5">
    <name type="scientific">freshwater metagenome</name>
    <dbReference type="NCBI Taxonomy" id="449393"/>
    <lineage>
        <taxon>unclassified sequences</taxon>
        <taxon>metagenomes</taxon>
        <taxon>ecological metagenomes</taxon>
    </lineage>
</organism>
<dbReference type="Gene3D" id="3.40.50.12780">
    <property type="entry name" value="N-terminal domain of ligase-like"/>
    <property type="match status" value="1"/>
</dbReference>
<dbReference type="InterPro" id="IPR000873">
    <property type="entry name" value="AMP-dep_synth/lig_dom"/>
</dbReference>
<evidence type="ECO:0000256" key="2">
    <source>
        <dbReference type="ARBA" id="ARBA00022598"/>
    </source>
</evidence>
<evidence type="ECO:0000259" key="3">
    <source>
        <dbReference type="Pfam" id="PF00501"/>
    </source>
</evidence>
<dbReference type="PANTHER" id="PTHR43201">
    <property type="entry name" value="ACYL-COA SYNTHETASE"/>
    <property type="match status" value="1"/>
</dbReference>
<dbReference type="Gene3D" id="3.30.300.30">
    <property type="match status" value="1"/>
</dbReference>
<proteinExistence type="inferred from homology"/>
<evidence type="ECO:0000256" key="1">
    <source>
        <dbReference type="ARBA" id="ARBA00006432"/>
    </source>
</evidence>
<dbReference type="EMBL" id="CAEZXM010000073">
    <property type="protein sequence ID" value="CAB4686657.1"/>
    <property type="molecule type" value="Genomic_DNA"/>
</dbReference>
<dbReference type="NCBIfam" id="NF005801">
    <property type="entry name" value="PRK07656.1"/>
    <property type="match status" value="1"/>
</dbReference>
<dbReference type="Pfam" id="PF00501">
    <property type="entry name" value="AMP-binding"/>
    <property type="match status" value="1"/>
</dbReference>
<dbReference type="GO" id="GO:0031956">
    <property type="term" value="F:medium-chain fatty acid-CoA ligase activity"/>
    <property type="evidence" value="ECO:0007669"/>
    <property type="project" value="TreeGrafter"/>
</dbReference>
<dbReference type="SUPFAM" id="SSF56801">
    <property type="entry name" value="Acetyl-CoA synthetase-like"/>
    <property type="match status" value="1"/>
</dbReference>
<dbReference type="FunFam" id="3.30.300.30:FF:000008">
    <property type="entry name" value="2,3-dihydroxybenzoate-AMP ligase"/>
    <property type="match status" value="1"/>
</dbReference>
<evidence type="ECO:0000259" key="4">
    <source>
        <dbReference type="Pfam" id="PF13193"/>
    </source>
</evidence>
<dbReference type="InterPro" id="IPR020845">
    <property type="entry name" value="AMP-binding_CS"/>
</dbReference>
<dbReference type="PROSITE" id="PS00455">
    <property type="entry name" value="AMP_BINDING"/>
    <property type="match status" value="1"/>
</dbReference>
<dbReference type="Pfam" id="PF13193">
    <property type="entry name" value="AMP-binding_C"/>
    <property type="match status" value="1"/>
</dbReference>
<reference evidence="5" key="1">
    <citation type="submission" date="2020-05" db="EMBL/GenBank/DDBJ databases">
        <authorList>
            <person name="Chiriac C."/>
            <person name="Salcher M."/>
            <person name="Ghai R."/>
            <person name="Kavagutti S V."/>
        </authorList>
    </citation>
    <scope>NUCLEOTIDE SEQUENCE</scope>
</reference>
<dbReference type="GO" id="GO:0006631">
    <property type="term" value="P:fatty acid metabolic process"/>
    <property type="evidence" value="ECO:0007669"/>
    <property type="project" value="TreeGrafter"/>
</dbReference>
<dbReference type="AlphaFoldDB" id="A0A6J6NJW5"/>
<keyword evidence="2" id="KW-0436">Ligase</keyword>
<gene>
    <name evidence="5" type="ORF">UFOPK2366_00519</name>
</gene>
<protein>
    <submittedName>
        <fullName evidence="5">Unannotated protein</fullName>
    </submittedName>
</protein>
<evidence type="ECO:0000313" key="5">
    <source>
        <dbReference type="EMBL" id="CAB4686657.1"/>
    </source>
</evidence>
<dbReference type="InterPro" id="IPR025110">
    <property type="entry name" value="AMP-bd_C"/>
</dbReference>
<comment type="similarity">
    <text evidence="1">Belongs to the ATP-dependent AMP-binding enzyme family.</text>
</comment>
<dbReference type="PANTHER" id="PTHR43201:SF5">
    <property type="entry name" value="MEDIUM-CHAIN ACYL-COA LIGASE ACSF2, MITOCHONDRIAL"/>
    <property type="match status" value="1"/>
</dbReference>
<name>A0A6J6NJW5_9ZZZZ</name>